<keyword evidence="5" id="KW-1185">Reference proteome</keyword>
<evidence type="ECO:0000256" key="2">
    <source>
        <dbReference type="RuleBase" id="RU003860"/>
    </source>
</evidence>
<dbReference type="RefSeq" id="WP_034874133.1">
    <property type="nucleotide sequence ID" value="NZ_JOKG01000002.1"/>
</dbReference>
<reference evidence="4 5" key="1">
    <citation type="submission" date="2014-06" db="EMBL/GenBank/DDBJ databases">
        <title>Whole Genome Sequences of Three Symbiotic Endozoicomonas Bacteria.</title>
        <authorList>
            <person name="Neave M.J."/>
            <person name="Apprill A."/>
            <person name="Voolstra C.R."/>
        </authorList>
    </citation>
    <scope>NUCLEOTIDE SEQUENCE [LARGE SCALE GENOMIC DNA]</scope>
    <source>
        <strain evidence="4 5">LMG 24815</strain>
    </source>
</reference>
<evidence type="ECO:0000256" key="3">
    <source>
        <dbReference type="SAM" id="MobiDB-lite"/>
    </source>
</evidence>
<dbReference type="EMBL" id="JOKG01000002">
    <property type="protein sequence ID" value="KEQ14300.1"/>
    <property type="molecule type" value="Genomic_DNA"/>
</dbReference>
<dbReference type="PIRSF" id="PIRSF003113">
    <property type="entry name" value="BolA"/>
    <property type="match status" value="1"/>
</dbReference>
<dbReference type="PANTHER" id="PTHR46229:SF2">
    <property type="entry name" value="BOLA-LIKE PROTEIN 1"/>
    <property type="match status" value="1"/>
</dbReference>
<dbReference type="InterPro" id="IPR050961">
    <property type="entry name" value="BolA/IbaG_stress_morph_reg"/>
</dbReference>
<dbReference type="Gene3D" id="3.30.300.90">
    <property type="entry name" value="BolA-like"/>
    <property type="match status" value="1"/>
</dbReference>
<evidence type="ECO:0000313" key="5">
    <source>
        <dbReference type="Proteomes" id="UP000028006"/>
    </source>
</evidence>
<dbReference type="GO" id="GO:0006351">
    <property type="term" value="P:DNA-templated transcription"/>
    <property type="evidence" value="ECO:0007669"/>
    <property type="project" value="TreeGrafter"/>
</dbReference>
<gene>
    <name evidence="4" type="ORF">GZ77_07785</name>
</gene>
<dbReference type="Pfam" id="PF01722">
    <property type="entry name" value="BolA"/>
    <property type="match status" value="1"/>
</dbReference>
<dbReference type="InterPro" id="IPR036065">
    <property type="entry name" value="BolA-like_sf"/>
</dbReference>
<proteinExistence type="inferred from homology"/>
<protein>
    <submittedName>
        <fullName evidence="4">BolA</fullName>
    </submittedName>
</protein>
<dbReference type="SUPFAM" id="SSF82657">
    <property type="entry name" value="BolA-like"/>
    <property type="match status" value="1"/>
</dbReference>
<comment type="similarity">
    <text evidence="1 2">Belongs to the BolA/IbaG family.</text>
</comment>
<organism evidence="4 5">
    <name type="scientific">Endozoicomonas montiporae</name>
    <dbReference type="NCBI Taxonomy" id="1027273"/>
    <lineage>
        <taxon>Bacteria</taxon>
        <taxon>Pseudomonadati</taxon>
        <taxon>Pseudomonadota</taxon>
        <taxon>Gammaproteobacteria</taxon>
        <taxon>Oceanospirillales</taxon>
        <taxon>Endozoicomonadaceae</taxon>
        <taxon>Endozoicomonas</taxon>
    </lineage>
</organism>
<dbReference type="AlphaFoldDB" id="A0A081N777"/>
<evidence type="ECO:0000313" key="4">
    <source>
        <dbReference type="EMBL" id="KEQ14300.1"/>
    </source>
</evidence>
<dbReference type="eggNOG" id="COG0271">
    <property type="taxonomic scope" value="Bacteria"/>
</dbReference>
<evidence type="ECO:0000256" key="1">
    <source>
        <dbReference type="ARBA" id="ARBA00005578"/>
    </source>
</evidence>
<dbReference type="Proteomes" id="UP000028006">
    <property type="component" value="Unassembled WGS sequence"/>
</dbReference>
<comment type="caution">
    <text evidence="4">The sequence shown here is derived from an EMBL/GenBank/DDBJ whole genome shotgun (WGS) entry which is preliminary data.</text>
</comment>
<feature type="region of interest" description="Disordered" evidence="3">
    <location>
        <begin position="84"/>
        <end position="104"/>
    </location>
</feature>
<name>A0A081N777_9GAMM</name>
<dbReference type="InterPro" id="IPR002634">
    <property type="entry name" value="BolA"/>
</dbReference>
<accession>A0A081N777</accession>
<dbReference type="PANTHER" id="PTHR46229">
    <property type="entry name" value="BOLA TRANSCRIPTION REGULATOR"/>
    <property type="match status" value="1"/>
</dbReference>
<sequence length="104" mass="11738">MSMLEHIQQKLSSSLPLEHIEVINESHLHNTPPGSESHFKAVLVSSEFSQKLPVKRHQMVYCLLTEEMQNSIHALALHTYTPEEWASRQQQAPATPDCLGGSKH</sequence>
<dbReference type="GO" id="GO:0005829">
    <property type="term" value="C:cytosol"/>
    <property type="evidence" value="ECO:0007669"/>
    <property type="project" value="TreeGrafter"/>
</dbReference>